<keyword evidence="5" id="KW-0539">Nucleus</keyword>
<dbReference type="GO" id="GO:0003677">
    <property type="term" value="F:DNA binding"/>
    <property type="evidence" value="ECO:0007669"/>
    <property type="project" value="InterPro"/>
</dbReference>
<keyword evidence="2" id="KW-0227">DNA damage</keyword>
<feature type="region of interest" description="Disordered" evidence="8">
    <location>
        <begin position="167"/>
        <end position="272"/>
    </location>
</feature>
<dbReference type="InterPro" id="IPR053962">
    <property type="entry name" value="XRCC4_CC"/>
</dbReference>
<sequence>MEMKMEQYIQELTEALTTDLRQSGKYSFDLSCNMEDESMIVFSYEKVLKDVSFKLGSVELHKVTKPLDVIKELINYGLDHCTELKARNAHLLRENKRLEEEQEYIAKEMEKYVQVKETLEQDLYTRFVLVLNEKKSKIRNLQQKLQQVQDNSDGMTTFQKEIVPEDDYEGSTDEENTENNDCSQPTTSARGMHGCDPHDETLPDVPDIAPSRKRRQRHCRGDGSEPKRESSKPQEKGWVATTDKKSNSKQAAAENSAANKIPQEPEDLFEEI</sequence>
<evidence type="ECO:0000256" key="4">
    <source>
        <dbReference type="ARBA" id="ARBA00023204"/>
    </source>
</evidence>
<dbReference type="Proteomes" id="UP000694620">
    <property type="component" value="Chromosome 7"/>
</dbReference>
<evidence type="ECO:0000259" key="9">
    <source>
        <dbReference type="Pfam" id="PF06632"/>
    </source>
</evidence>
<dbReference type="GO" id="GO:0005958">
    <property type="term" value="C:DNA-dependent protein kinase-DNA ligase 4 complex"/>
    <property type="evidence" value="ECO:0007669"/>
    <property type="project" value="TreeGrafter"/>
</dbReference>
<keyword evidence="7" id="KW-0175">Coiled coil</keyword>
<dbReference type="SUPFAM" id="SSF58022">
    <property type="entry name" value="XRCC4, C-terminal oligomerization domain"/>
    <property type="match status" value="1"/>
</dbReference>
<evidence type="ECO:0000259" key="10">
    <source>
        <dbReference type="Pfam" id="PF21924"/>
    </source>
</evidence>
<keyword evidence="3" id="KW-0233">DNA recombination</keyword>
<keyword evidence="4" id="KW-0234">DNA repair</keyword>
<feature type="domain" description="XRCC4 N-terminal" evidence="9">
    <location>
        <begin position="1"/>
        <end position="61"/>
    </location>
</feature>
<name>A0A8C4S222_ERPCA</name>
<reference evidence="12" key="1">
    <citation type="submission" date="2021-06" db="EMBL/GenBank/DDBJ databases">
        <authorList>
            <consortium name="Wellcome Sanger Institute Data Sharing"/>
        </authorList>
    </citation>
    <scope>NUCLEOTIDE SEQUENCE [LARGE SCALE GENOMIC DNA]</scope>
</reference>
<evidence type="ECO:0000256" key="8">
    <source>
        <dbReference type="SAM" id="MobiDB-lite"/>
    </source>
</evidence>
<reference evidence="12" key="3">
    <citation type="submission" date="2025-09" db="UniProtKB">
        <authorList>
            <consortium name="Ensembl"/>
        </authorList>
    </citation>
    <scope>IDENTIFICATION</scope>
</reference>
<dbReference type="Pfam" id="PF21925">
    <property type="entry name" value="XRCC4_C"/>
    <property type="match status" value="1"/>
</dbReference>
<dbReference type="GO" id="GO:0033152">
    <property type="term" value="P:immunoglobulin V(D)J recombination"/>
    <property type="evidence" value="ECO:0007669"/>
    <property type="project" value="TreeGrafter"/>
</dbReference>
<dbReference type="Gene3D" id="2.170.210.10">
    <property type="entry name" value="DNA double-strand break repair and VJ recombination XRCC4, N-terminal"/>
    <property type="match status" value="1"/>
</dbReference>
<feature type="compositionally biased region" description="Acidic residues" evidence="8">
    <location>
        <begin position="167"/>
        <end position="178"/>
    </location>
</feature>
<feature type="compositionally biased region" description="Polar residues" evidence="8">
    <location>
        <begin position="179"/>
        <end position="189"/>
    </location>
</feature>
<comment type="subcellular location">
    <subcellularLocation>
        <location evidence="1">Nucleus</location>
    </subcellularLocation>
</comment>
<dbReference type="Pfam" id="PF06632">
    <property type="entry name" value="XRCC4"/>
    <property type="match status" value="1"/>
</dbReference>
<dbReference type="FunFam" id="1.20.5.370:FF:000011">
    <property type="entry name" value="DNA repair protein XRCC4 isoform X2"/>
    <property type="match status" value="1"/>
</dbReference>
<dbReference type="InterPro" id="IPR053963">
    <property type="entry name" value="XRCC4_C"/>
</dbReference>
<evidence type="ECO:0000256" key="3">
    <source>
        <dbReference type="ARBA" id="ARBA00023172"/>
    </source>
</evidence>
<dbReference type="InterPro" id="IPR038051">
    <property type="entry name" value="XRCC4-like_N_sf"/>
</dbReference>
<evidence type="ECO:0000256" key="5">
    <source>
        <dbReference type="ARBA" id="ARBA00023242"/>
    </source>
</evidence>
<feature type="domain" description="XRCC4 coiled-coil" evidence="10">
    <location>
        <begin position="65"/>
        <end position="141"/>
    </location>
</feature>
<feature type="compositionally biased region" description="Basic and acidic residues" evidence="8">
    <location>
        <begin position="219"/>
        <end position="235"/>
    </location>
</feature>
<dbReference type="InterPro" id="IPR014751">
    <property type="entry name" value="XRCC4-like_C"/>
</dbReference>
<keyword evidence="13" id="KW-1185">Reference proteome</keyword>
<dbReference type="Pfam" id="PF21924">
    <property type="entry name" value="XRCC4_CC"/>
    <property type="match status" value="1"/>
</dbReference>
<dbReference type="InterPro" id="IPR010585">
    <property type="entry name" value="DNA_repair_prot_XRCC4"/>
</dbReference>
<dbReference type="PANTHER" id="PTHR28559">
    <property type="entry name" value="DNA REPAIR PROTEIN XRCC4"/>
    <property type="match status" value="1"/>
</dbReference>
<accession>A0A8C4S222</accession>
<dbReference type="GeneTree" id="ENSGT00940000166544"/>
<evidence type="ECO:0000256" key="7">
    <source>
        <dbReference type="SAM" id="Coils"/>
    </source>
</evidence>
<dbReference type="InterPro" id="IPR053961">
    <property type="entry name" value="XRCC4_N"/>
</dbReference>
<dbReference type="SUPFAM" id="SSF50809">
    <property type="entry name" value="XRCC4, N-terminal domain"/>
    <property type="match status" value="1"/>
</dbReference>
<dbReference type="Ensembl" id="ENSECRT00000010442.1">
    <property type="protein sequence ID" value="ENSECRP00000010272.1"/>
    <property type="gene ID" value="ENSECRG00000006852.1"/>
</dbReference>
<evidence type="ECO:0000259" key="11">
    <source>
        <dbReference type="Pfam" id="PF21925"/>
    </source>
</evidence>
<dbReference type="GO" id="GO:0006303">
    <property type="term" value="P:double-strand break repair via nonhomologous end joining"/>
    <property type="evidence" value="ECO:0007669"/>
    <property type="project" value="TreeGrafter"/>
</dbReference>
<protein>
    <submittedName>
        <fullName evidence="12">X-ray repair complementing defective repair in Chinese hamster cells 4</fullName>
    </submittedName>
</protein>
<evidence type="ECO:0000256" key="6">
    <source>
        <dbReference type="ARBA" id="ARBA00025728"/>
    </source>
</evidence>
<organism evidence="12 13">
    <name type="scientific">Erpetoichthys calabaricus</name>
    <name type="common">Rope fish</name>
    <name type="synonym">Calamoichthys calabaricus</name>
    <dbReference type="NCBI Taxonomy" id="27687"/>
    <lineage>
        <taxon>Eukaryota</taxon>
        <taxon>Metazoa</taxon>
        <taxon>Chordata</taxon>
        <taxon>Craniata</taxon>
        <taxon>Vertebrata</taxon>
        <taxon>Euteleostomi</taxon>
        <taxon>Actinopterygii</taxon>
        <taxon>Polypteriformes</taxon>
        <taxon>Polypteridae</taxon>
        <taxon>Erpetoichthys</taxon>
    </lineage>
</organism>
<feature type="domain" description="XRCC4 C-terminal" evidence="11">
    <location>
        <begin position="165"/>
        <end position="270"/>
    </location>
</feature>
<dbReference type="InterPro" id="IPR009089">
    <property type="entry name" value="XRCC4_N_sf"/>
</dbReference>
<dbReference type="Gene3D" id="1.20.5.370">
    <property type="match status" value="1"/>
</dbReference>
<comment type="similarity">
    <text evidence="6">Belongs to the XRCC4-XLF family. XRCC4 subfamily.</text>
</comment>
<dbReference type="GO" id="GO:0032807">
    <property type="term" value="C:DNA ligase IV complex"/>
    <property type="evidence" value="ECO:0007669"/>
    <property type="project" value="TreeGrafter"/>
</dbReference>
<feature type="coiled-coil region" evidence="7">
    <location>
        <begin position="81"/>
        <end position="151"/>
    </location>
</feature>
<proteinExistence type="inferred from homology"/>
<evidence type="ECO:0000256" key="2">
    <source>
        <dbReference type="ARBA" id="ARBA00022763"/>
    </source>
</evidence>
<dbReference type="AlphaFoldDB" id="A0A8C4S222"/>
<evidence type="ECO:0000313" key="13">
    <source>
        <dbReference type="Proteomes" id="UP000694620"/>
    </source>
</evidence>
<dbReference type="GO" id="GO:0010165">
    <property type="term" value="P:response to X-ray"/>
    <property type="evidence" value="ECO:0007669"/>
    <property type="project" value="TreeGrafter"/>
</dbReference>
<evidence type="ECO:0000313" key="12">
    <source>
        <dbReference type="Ensembl" id="ENSECRP00000010272.1"/>
    </source>
</evidence>
<dbReference type="PANTHER" id="PTHR28559:SF1">
    <property type="entry name" value="DNA REPAIR PROTEIN XRCC4"/>
    <property type="match status" value="1"/>
</dbReference>
<evidence type="ECO:0000256" key="1">
    <source>
        <dbReference type="ARBA" id="ARBA00004123"/>
    </source>
</evidence>
<reference evidence="12" key="2">
    <citation type="submission" date="2025-08" db="UniProtKB">
        <authorList>
            <consortium name="Ensembl"/>
        </authorList>
    </citation>
    <scope>IDENTIFICATION</scope>
</reference>